<organism evidence="2 3">
    <name type="scientific">Cryoendolithus antarcticus</name>
    <dbReference type="NCBI Taxonomy" id="1507870"/>
    <lineage>
        <taxon>Eukaryota</taxon>
        <taxon>Fungi</taxon>
        <taxon>Dikarya</taxon>
        <taxon>Ascomycota</taxon>
        <taxon>Pezizomycotina</taxon>
        <taxon>Dothideomycetes</taxon>
        <taxon>Dothideomycetidae</taxon>
        <taxon>Cladosporiales</taxon>
        <taxon>Cladosporiaceae</taxon>
        <taxon>Cryoendolithus</taxon>
    </lineage>
</organism>
<protein>
    <submittedName>
        <fullName evidence="2">Uncharacterized protein</fullName>
    </submittedName>
</protein>
<dbReference type="STRING" id="1507870.A0A1V8S7Q3"/>
<feature type="region of interest" description="Disordered" evidence="1">
    <location>
        <begin position="1"/>
        <end position="179"/>
    </location>
</feature>
<proteinExistence type="predicted"/>
<sequence>MSNVSKSYLRPTMSPVPENSNFVEEQDSWRSPAFGYKGDIATTEGPLSNARLAPNRANGVKSPPLPSFTRQAFNGEITPPDSDNGSNDAENSVGENRVGIANGMHSHQQSLRSMRSMQSTASKPRTYFTHRGRATINAHGPLRAQQAPPEKQPVKEPAPSATSKNEKKSMFSIGFGKKK</sequence>
<dbReference type="InParanoid" id="A0A1V8S7Q3"/>
<evidence type="ECO:0000256" key="1">
    <source>
        <dbReference type="SAM" id="MobiDB-lite"/>
    </source>
</evidence>
<feature type="compositionally biased region" description="Low complexity" evidence="1">
    <location>
        <begin position="105"/>
        <end position="119"/>
    </location>
</feature>
<evidence type="ECO:0000313" key="3">
    <source>
        <dbReference type="Proteomes" id="UP000192596"/>
    </source>
</evidence>
<evidence type="ECO:0000313" key="2">
    <source>
        <dbReference type="EMBL" id="OQN95166.1"/>
    </source>
</evidence>
<feature type="compositionally biased region" description="Polar residues" evidence="1">
    <location>
        <begin position="81"/>
        <end position="94"/>
    </location>
</feature>
<name>A0A1V8S7Q3_9PEZI</name>
<dbReference type="AlphaFoldDB" id="A0A1V8S7Q3"/>
<dbReference type="Proteomes" id="UP000192596">
    <property type="component" value="Unassembled WGS sequence"/>
</dbReference>
<accession>A0A1V8S7Q3</accession>
<keyword evidence="3" id="KW-1185">Reference proteome</keyword>
<comment type="caution">
    <text evidence="2">The sequence shown here is derived from an EMBL/GenBank/DDBJ whole genome shotgun (WGS) entry which is preliminary data.</text>
</comment>
<gene>
    <name evidence="2" type="ORF">B0A48_18809</name>
</gene>
<dbReference type="EMBL" id="NAJO01000145">
    <property type="protein sequence ID" value="OQN95166.1"/>
    <property type="molecule type" value="Genomic_DNA"/>
</dbReference>
<reference evidence="3" key="1">
    <citation type="submission" date="2017-03" db="EMBL/GenBank/DDBJ databases">
        <title>Genomes of endolithic fungi from Antarctica.</title>
        <authorList>
            <person name="Coleine C."/>
            <person name="Masonjones S."/>
            <person name="Stajich J.E."/>
        </authorList>
    </citation>
    <scope>NUCLEOTIDE SEQUENCE [LARGE SCALE GENOMIC DNA]</scope>
    <source>
        <strain evidence="3">CCFEE 5527</strain>
    </source>
</reference>